<evidence type="ECO:0000313" key="2">
    <source>
        <dbReference type="Proteomes" id="UP000522313"/>
    </source>
</evidence>
<dbReference type="InterPro" id="IPR012349">
    <property type="entry name" value="Split_barrel_FMN-bd"/>
</dbReference>
<organism evidence="1 2">
    <name type="scientific">Sphingomonas endophytica</name>
    <dbReference type="NCBI Taxonomy" id="869719"/>
    <lineage>
        <taxon>Bacteria</taxon>
        <taxon>Pseudomonadati</taxon>
        <taxon>Pseudomonadota</taxon>
        <taxon>Alphaproteobacteria</taxon>
        <taxon>Sphingomonadales</taxon>
        <taxon>Sphingomonadaceae</taxon>
        <taxon>Sphingomonas</taxon>
    </lineage>
</organism>
<accession>A0A7X0MPE9</accession>
<dbReference type="InterPro" id="IPR007396">
    <property type="entry name" value="TR_PAI2-type"/>
</dbReference>
<dbReference type="PANTHER" id="PTHR35802">
    <property type="entry name" value="PROTEASE SYNTHASE AND SPORULATION PROTEIN PAI 2"/>
    <property type="match status" value="1"/>
</dbReference>
<protein>
    <submittedName>
        <fullName evidence="1">Transcriptional regulator</fullName>
    </submittedName>
</protein>
<dbReference type="Proteomes" id="UP000522313">
    <property type="component" value="Unassembled WGS sequence"/>
</dbReference>
<dbReference type="PANTHER" id="PTHR35802:SF1">
    <property type="entry name" value="PROTEASE SYNTHASE AND SPORULATION PROTEIN PAI 2"/>
    <property type="match status" value="1"/>
</dbReference>
<sequence>MYRPPAFREDRPDVLRAAILAHPLATLVTAGDRGIVANVIPFSLAATARGDVLRAHLARANEQVADLRAGASALVLFQGPQAYVSPSWYASKRVHAKVVPTWNYVIVQARGTARMIDDPAWLLEQIANLTTAAEEDQLEPWTVADAPDDFIRGQLKGIVGVEITVDRLEGKWKVSQNRSREDRISVADGLRAAGNHQVADLIPHD</sequence>
<dbReference type="RefSeq" id="WP_184508020.1">
    <property type="nucleotide sequence ID" value="NZ_JACHBT010000022.1"/>
</dbReference>
<dbReference type="Gene3D" id="2.30.110.10">
    <property type="entry name" value="Electron Transport, Fmn-binding Protein, Chain A"/>
    <property type="match status" value="1"/>
</dbReference>
<dbReference type="AlphaFoldDB" id="A0A7X0MPE9"/>
<dbReference type="EMBL" id="JACHBT010000022">
    <property type="protein sequence ID" value="MBB6506389.1"/>
    <property type="molecule type" value="Genomic_DNA"/>
</dbReference>
<gene>
    <name evidence="1" type="ORF">F4693_003391</name>
</gene>
<dbReference type="PIRSF" id="PIRSF010372">
    <property type="entry name" value="PaiB"/>
    <property type="match status" value="1"/>
</dbReference>
<reference evidence="1 2" key="1">
    <citation type="submission" date="2020-08" db="EMBL/GenBank/DDBJ databases">
        <title>The Agave Microbiome: Exploring the role of microbial communities in plant adaptations to desert environments.</title>
        <authorList>
            <person name="Partida-Martinez L.P."/>
        </authorList>
    </citation>
    <scope>NUCLEOTIDE SEQUENCE [LARGE SCALE GENOMIC DNA]</scope>
    <source>
        <strain evidence="1 2">AS3.13</strain>
    </source>
</reference>
<dbReference type="SUPFAM" id="SSF50475">
    <property type="entry name" value="FMN-binding split barrel"/>
    <property type="match status" value="1"/>
</dbReference>
<name>A0A7X0MPE9_9SPHN</name>
<dbReference type="Pfam" id="PF04299">
    <property type="entry name" value="FMN_bind_2"/>
    <property type="match status" value="1"/>
</dbReference>
<reference evidence="1 2" key="2">
    <citation type="submission" date="2020-08" db="EMBL/GenBank/DDBJ databases">
        <authorList>
            <person name="Partida-Martinez L."/>
            <person name="Huntemann M."/>
            <person name="Clum A."/>
            <person name="Wang J."/>
            <person name="Palaniappan K."/>
            <person name="Ritter S."/>
            <person name="Chen I.-M."/>
            <person name="Stamatis D."/>
            <person name="Reddy T."/>
            <person name="O'Malley R."/>
            <person name="Daum C."/>
            <person name="Shapiro N."/>
            <person name="Ivanova N."/>
            <person name="Kyrpides N."/>
            <person name="Woyke T."/>
        </authorList>
    </citation>
    <scope>NUCLEOTIDE SEQUENCE [LARGE SCALE GENOMIC DNA]</scope>
    <source>
        <strain evidence="1 2">AS3.13</strain>
    </source>
</reference>
<comment type="caution">
    <text evidence="1">The sequence shown here is derived from an EMBL/GenBank/DDBJ whole genome shotgun (WGS) entry which is preliminary data.</text>
</comment>
<evidence type="ECO:0000313" key="1">
    <source>
        <dbReference type="EMBL" id="MBB6506389.1"/>
    </source>
</evidence>
<proteinExistence type="predicted"/>